<evidence type="ECO:0000313" key="23">
    <source>
        <dbReference type="Proteomes" id="UP000521922"/>
    </source>
</evidence>
<dbReference type="HAMAP" id="MF_01966">
    <property type="entry name" value="NADHX_epimerase"/>
    <property type="match status" value="1"/>
</dbReference>
<comment type="catalytic activity">
    <reaction evidence="1 18 19">
        <text>(6R)-NADHX = (6S)-NADHX</text>
        <dbReference type="Rhea" id="RHEA:32215"/>
        <dbReference type="ChEBI" id="CHEBI:64074"/>
        <dbReference type="ChEBI" id="CHEBI:64075"/>
        <dbReference type="EC" id="5.1.99.6"/>
    </reaction>
</comment>
<dbReference type="Gene3D" id="3.40.50.10260">
    <property type="entry name" value="YjeF N-terminal domain"/>
    <property type="match status" value="1"/>
</dbReference>
<dbReference type="EC" id="4.2.1.136" evidence="19"/>
<evidence type="ECO:0000256" key="16">
    <source>
        <dbReference type="ARBA" id="ARBA00049209"/>
    </source>
</evidence>
<evidence type="ECO:0000256" key="11">
    <source>
        <dbReference type="ARBA" id="ARBA00023235"/>
    </source>
</evidence>
<comment type="function">
    <text evidence="17">Catalyzes the dehydration of the S-form of NAD(P)HX at the expense of ADP, which is converted to AMP. Together with NAD(P)HX epimerase, which catalyzes the epimerization of the S- and R-forms, the enzyme allows the repair of both epimers of NAD(P)HX, a damaged form of NAD(P)H that is a result of enzymatic or heat-dependent hydration.</text>
</comment>
<evidence type="ECO:0000256" key="10">
    <source>
        <dbReference type="ARBA" id="ARBA00023027"/>
    </source>
</evidence>
<evidence type="ECO:0000256" key="18">
    <source>
        <dbReference type="HAMAP-Rule" id="MF_01966"/>
    </source>
</evidence>
<keyword evidence="13" id="KW-0511">Multifunctional enzyme</keyword>
<reference evidence="22 23" key="1">
    <citation type="submission" date="2020-07" db="EMBL/GenBank/DDBJ databases">
        <title>Sequencing the genomes of 1000 actinobacteria strains.</title>
        <authorList>
            <person name="Klenk H.-P."/>
        </authorList>
    </citation>
    <scope>NUCLEOTIDE SEQUENCE [LARGE SCALE GENOMIC DNA]</scope>
    <source>
        <strain evidence="22 23">DSM 7487</strain>
    </source>
</reference>
<dbReference type="GO" id="GO:0016301">
    <property type="term" value="F:kinase activity"/>
    <property type="evidence" value="ECO:0007669"/>
    <property type="project" value="UniProtKB-KW"/>
</dbReference>
<dbReference type="EMBL" id="JACCBB010000001">
    <property type="protein sequence ID" value="NYD22006.1"/>
    <property type="molecule type" value="Genomic_DNA"/>
</dbReference>
<dbReference type="SUPFAM" id="SSF64153">
    <property type="entry name" value="YjeF N-terminal domain-like"/>
    <property type="match status" value="1"/>
</dbReference>
<keyword evidence="12 17" id="KW-0456">Lyase</keyword>
<dbReference type="Pfam" id="PF01256">
    <property type="entry name" value="Carb_kinase"/>
    <property type="match status" value="1"/>
</dbReference>
<dbReference type="InterPro" id="IPR036652">
    <property type="entry name" value="YjeF_N_dom_sf"/>
</dbReference>
<keyword evidence="10 17" id="KW-0520">NAD</keyword>
<keyword evidence="23" id="KW-1185">Reference proteome</keyword>
<dbReference type="PROSITE" id="PS01050">
    <property type="entry name" value="YJEF_C_2"/>
    <property type="match status" value="1"/>
</dbReference>
<feature type="binding site" evidence="18">
    <location>
        <position position="124"/>
    </location>
    <ligand>
        <name>K(+)</name>
        <dbReference type="ChEBI" id="CHEBI:29103"/>
    </ligand>
</feature>
<feature type="binding site" evidence="17">
    <location>
        <position position="414"/>
    </location>
    <ligand>
        <name>(6S)-NADPHX</name>
        <dbReference type="ChEBI" id="CHEBI:64076"/>
    </ligand>
</feature>
<dbReference type="CDD" id="cd01171">
    <property type="entry name" value="YXKO-related"/>
    <property type="match status" value="1"/>
</dbReference>
<feature type="binding site" evidence="18">
    <location>
        <position position="154"/>
    </location>
    <ligand>
        <name>(6S)-NADPHX</name>
        <dbReference type="ChEBI" id="CHEBI:64076"/>
    </ligand>
</feature>
<feature type="binding site" evidence="17">
    <location>
        <position position="252"/>
    </location>
    <ligand>
        <name>(6S)-NADPHX</name>
        <dbReference type="ChEBI" id="CHEBI:64076"/>
    </ligand>
</feature>
<dbReference type="PANTHER" id="PTHR12592">
    <property type="entry name" value="ATP-DEPENDENT (S)-NAD(P)H-HYDRATE DEHYDRATASE FAMILY MEMBER"/>
    <property type="match status" value="1"/>
</dbReference>
<comment type="similarity">
    <text evidence="18">Belongs to the NnrE/AIBP family.</text>
</comment>
<dbReference type="GO" id="GO:0052855">
    <property type="term" value="F:ADP-dependent NAD(P)H-hydrate dehydratase activity"/>
    <property type="evidence" value="ECO:0007669"/>
    <property type="project" value="UniProtKB-UniRule"/>
</dbReference>
<dbReference type="PIRSF" id="PIRSF017184">
    <property type="entry name" value="Nnr"/>
    <property type="match status" value="1"/>
</dbReference>
<proteinExistence type="inferred from homology"/>
<feature type="binding site" evidence="17">
    <location>
        <position position="413"/>
    </location>
    <ligand>
        <name>AMP</name>
        <dbReference type="ChEBI" id="CHEBI:456215"/>
    </ligand>
</feature>
<keyword evidence="5 18" id="KW-0479">Metal-binding</keyword>
<comment type="similarity">
    <text evidence="17">Belongs to the NnrD/CARKD family.</text>
</comment>
<protein>
    <recommendedName>
        <fullName evidence="19">Bifunctional NAD(P)H-hydrate repair enzyme</fullName>
    </recommendedName>
    <alternativeName>
        <fullName evidence="19">Nicotinamide nucleotide repair protein</fullName>
    </alternativeName>
    <domain>
        <recommendedName>
            <fullName evidence="19">ADP-dependent (S)-NAD(P)H-hydrate dehydratase</fullName>
            <ecNumber evidence="19">4.2.1.136</ecNumber>
        </recommendedName>
        <alternativeName>
            <fullName evidence="19">ADP-dependent NAD(P)HX dehydratase</fullName>
        </alternativeName>
    </domain>
    <domain>
        <recommendedName>
            <fullName evidence="19">NAD(P)H-hydrate epimerase</fullName>
            <ecNumber evidence="19">5.1.99.6</ecNumber>
        </recommendedName>
    </domain>
</protein>
<dbReference type="PROSITE" id="PS51385">
    <property type="entry name" value="YJEF_N"/>
    <property type="match status" value="1"/>
</dbReference>
<evidence type="ECO:0000259" key="21">
    <source>
        <dbReference type="PROSITE" id="PS51385"/>
    </source>
</evidence>
<evidence type="ECO:0000256" key="15">
    <source>
        <dbReference type="ARBA" id="ARBA00048238"/>
    </source>
</evidence>
<dbReference type="GO" id="GO:0052856">
    <property type="term" value="F:NAD(P)HX epimerase activity"/>
    <property type="evidence" value="ECO:0007669"/>
    <property type="project" value="UniProtKB-UniRule"/>
</dbReference>
<comment type="function">
    <text evidence="18">Catalyzes the epimerization of the S- and R-forms of NAD(P)HX, a damaged form of NAD(P)H that is a result of enzymatic or heat-dependent hydration. This is a prerequisite for the S-specific NAD(P)H-hydrate dehydratase to allow the repair of both epimers of NAD(P)HX.</text>
</comment>
<evidence type="ECO:0000256" key="4">
    <source>
        <dbReference type="ARBA" id="ARBA00009524"/>
    </source>
</evidence>
<comment type="cofactor">
    <cofactor evidence="17">
        <name>Mg(2+)</name>
        <dbReference type="ChEBI" id="CHEBI:18420"/>
    </cofactor>
</comment>
<feature type="binding site" evidence="18">
    <location>
        <position position="63"/>
    </location>
    <ligand>
        <name>K(+)</name>
        <dbReference type="ChEBI" id="CHEBI:29103"/>
    </ligand>
</feature>
<evidence type="ECO:0000256" key="2">
    <source>
        <dbReference type="ARBA" id="ARBA00000909"/>
    </source>
</evidence>
<evidence type="ECO:0000256" key="7">
    <source>
        <dbReference type="ARBA" id="ARBA00022840"/>
    </source>
</evidence>
<dbReference type="InterPro" id="IPR000631">
    <property type="entry name" value="CARKD"/>
</dbReference>
<keyword evidence="22" id="KW-0808">Transferase</keyword>
<comment type="similarity">
    <text evidence="4 19">In the C-terminal section; belongs to the NnrD/CARKD family.</text>
</comment>
<evidence type="ECO:0000259" key="20">
    <source>
        <dbReference type="PROSITE" id="PS51383"/>
    </source>
</evidence>
<evidence type="ECO:0000256" key="3">
    <source>
        <dbReference type="ARBA" id="ARBA00006001"/>
    </source>
</evidence>
<evidence type="ECO:0000313" key="22">
    <source>
        <dbReference type="EMBL" id="NYD22006.1"/>
    </source>
</evidence>
<accession>A0A7Y9DK08</accession>
<keyword evidence="7 17" id="KW-0067">ATP-binding</keyword>
<dbReference type="GO" id="GO:0046496">
    <property type="term" value="P:nicotinamide nucleotide metabolic process"/>
    <property type="evidence" value="ECO:0007669"/>
    <property type="project" value="UniProtKB-UniRule"/>
</dbReference>
<keyword evidence="6 17" id="KW-0547">Nucleotide-binding</keyword>
<dbReference type="AlphaFoldDB" id="A0A7Y9DK08"/>
<dbReference type="EC" id="5.1.99.6" evidence="19"/>
<evidence type="ECO:0000256" key="13">
    <source>
        <dbReference type="ARBA" id="ARBA00023268"/>
    </source>
</evidence>
<evidence type="ECO:0000256" key="5">
    <source>
        <dbReference type="ARBA" id="ARBA00022723"/>
    </source>
</evidence>
<dbReference type="Proteomes" id="UP000521922">
    <property type="component" value="Unassembled WGS sequence"/>
</dbReference>
<feature type="binding site" evidence="18">
    <location>
        <position position="157"/>
    </location>
    <ligand>
        <name>K(+)</name>
        <dbReference type="ChEBI" id="CHEBI:29103"/>
    </ligand>
</feature>
<organism evidence="22 23">
    <name type="scientific">Kineococcus aurantiacus</name>
    <dbReference type="NCBI Taxonomy" id="37633"/>
    <lineage>
        <taxon>Bacteria</taxon>
        <taxon>Bacillati</taxon>
        <taxon>Actinomycetota</taxon>
        <taxon>Actinomycetes</taxon>
        <taxon>Kineosporiales</taxon>
        <taxon>Kineosporiaceae</taxon>
        <taxon>Kineococcus</taxon>
    </lineage>
</organism>
<feature type="domain" description="YjeF N-terminal" evidence="21">
    <location>
        <begin position="10"/>
        <end position="211"/>
    </location>
</feature>
<dbReference type="InterPro" id="IPR017953">
    <property type="entry name" value="Carbohydrate_kinase_pred_CS"/>
</dbReference>
<feature type="binding site" evidence="17">
    <location>
        <position position="302"/>
    </location>
    <ligand>
        <name>(6S)-NADPHX</name>
        <dbReference type="ChEBI" id="CHEBI:64076"/>
    </ligand>
</feature>
<comment type="caution">
    <text evidence="18">Lacks conserved residue(s) required for the propagation of feature annotation.</text>
</comment>
<keyword evidence="9 18" id="KW-0630">Potassium</keyword>
<keyword evidence="11 18" id="KW-0413">Isomerase</keyword>
<name>A0A7Y9DK08_9ACTN</name>
<dbReference type="Pfam" id="PF03853">
    <property type="entry name" value="YjeF_N"/>
    <property type="match status" value="1"/>
</dbReference>
<evidence type="ECO:0000256" key="17">
    <source>
        <dbReference type="HAMAP-Rule" id="MF_01965"/>
    </source>
</evidence>
<sequence length="479" mass="47437">MIVAHRVEDVRAAERAALAALPAGTLMDRAAAALDVVCADVLRESTGAVAGRRAVVLAGAGDNGGDALLTAARLARRGVAVTALLTADRAHAPALATARRAGVRARAWRAGDESTCAAADLLLDGIVGIGGGGGLRPAHEGLSALDGPVVVAVDVPSGLDADTGAVTGEVLAADLTVTFGTARPAHLLAPAAGFCGRLLVADIGLADLPAPAVERVEPRDVAGRWRRPGPADDKYSRGVVGVVAGGPDYTGAAVLAVEAAVRAGAGMVRYLGPGHPTELVRHRRPEVVAGPGRVQAWVLGPGVSPEDPEQQERVRAALASGEPAVVDAGALAALPGTLGPQHVLTPHAGELARLLGVERAAVEADPLAAARRAHERTGATVLLKGSVTTVVGGGGRVLTAASAPDWLATAGAGDVLAGVLGAALAARPDEDPAVVAADAAVLHGWAATLASAGGPIAALDVAEAVPAALTSLPGWDGRP</sequence>
<evidence type="ECO:0000256" key="19">
    <source>
        <dbReference type="PIRNR" id="PIRNR017184"/>
    </source>
</evidence>
<feature type="domain" description="YjeF C-terminal" evidence="20">
    <location>
        <begin position="217"/>
        <end position="472"/>
    </location>
</feature>
<dbReference type="SUPFAM" id="SSF53613">
    <property type="entry name" value="Ribokinase-like"/>
    <property type="match status" value="1"/>
</dbReference>
<comment type="similarity">
    <text evidence="3 19">In the N-terminal section; belongs to the NnrE/AIBP family.</text>
</comment>
<evidence type="ECO:0000256" key="8">
    <source>
        <dbReference type="ARBA" id="ARBA00022857"/>
    </source>
</evidence>
<comment type="subunit">
    <text evidence="17">Homotetramer.</text>
</comment>
<dbReference type="GO" id="GO:0005524">
    <property type="term" value="F:ATP binding"/>
    <property type="evidence" value="ECO:0007669"/>
    <property type="project" value="UniProtKB-UniRule"/>
</dbReference>
<dbReference type="InterPro" id="IPR029056">
    <property type="entry name" value="Ribokinase-like"/>
</dbReference>
<keyword evidence="8 17" id="KW-0521">NADP</keyword>
<evidence type="ECO:0000256" key="6">
    <source>
        <dbReference type="ARBA" id="ARBA00022741"/>
    </source>
</evidence>
<dbReference type="InterPro" id="IPR030677">
    <property type="entry name" value="Nnr"/>
</dbReference>
<keyword evidence="22" id="KW-0418">Kinase</keyword>
<feature type="binding site" evidence="17">
    <location>
        <begin position="384"/>
        <end position="388"/>
    </location>
    <ligand>
        <name>AMP</name>
        <dbReference type="ChEBI" id="CHEBI:456215"/>
    </ligand>
</feature>
<dbReference type="NCBIfam" id="TIGR00197">
    <property type="entry name" value="yjeF_nterm"/>
    <property type="match status" value="1"/>
</dbReference>
<evidence type="ECO:0000256" key="14">
    <source>
        <dbReference type="ARBA" id="ARBA00025153"/>
    </source>
</evidence>
<dbReference type="PROSITE" id="PS51383">
    <property type="entry name" value="YJEF_C_3"/>
    <property type="match status" value="1"/>
</dbReference>
<comment type="caution">
    <text evidence="22">The sequence shown here is derived from an EMBL/GenBank/DDBJ whole genome shotgun (WGS) entry which is preliminary data.</text>
</comment>
<dbReference type="GO" id="GO:0046872">
    <property type="term" value="F:metal ion binding"/>
    <property type="evidence" value="ECO:0007669"/>
    <property type="project" value="UniProtKB-UniRule"/>
</dbReference>
<comment type="catalytic activity">
    <reaction evidence="16 17 19">
        <text>(6S)-NADPHX + ADP = AMP + phosphate + NADPH + H(+)</text>
        <dbReference type="Rhea" id="RHEA:32235"/>
        <dbReference type="ChEBI" id="CHEBI:15378"/>
        <dbReference type="ChEBI" id="CHEBI:43474"/>
        <dbReference type="ChEBI" id="CHEBI:57783"/>
        <dbReference type="ChEBI" id="CHEBI:64076"/>
        <dbReference type="ChEBI" id="CHEBI:456215"/>
        <dbReference type="ChEBI" id="CHEBI:456216"/>
        <dbReference type="EC" id="4.2.1.136"/>
    </reaction>
</comment>
<comment type="catalytic activity">
    <reaction evidence="2 18 19">
        <text>(6R)-NADPHX = (6S)-NADPHX</text>
        <dbReference type="Rhea" id="RHEA:32227"/>
        <dbReference type="ChEBI" id="CHEBI:64076"/>
        <dbReference type="ChEBI" id="CHEBI:64077"/>
        <dbReference type="EC" id="5.1.99.6"/>
    </reaction>
</comment>
<evidence type="ECO:0000256" key="12">
    <source>
        <dbReference type="ARBA" id="ARBA00023239"/>
    </source>
</evidence>
<dbReference type="PANTHER" id="PTHR12592:SF0">
    <property type="entry name" value="ATP-DEPENDENT (S)-NAD(P)H-HYDRATE DEHYDRATASE"/>
    <property type="match status" value="1"/>
</dbReference>
<evidence type="ECO:0000256" key="1">
    <source>
        <dbReference type="ARBA" id="ARBA00000013"/>
    </source>
</evidence>
<comment type="function">
    <text evidence="14 19">Bifunctional enzyme that catalyzes the epimerization of the S- and R-forms of NAD(P)HX and the dehydration of the S-form of NAD(P)HX at the expense of ADP, which is converted to AMP. This allows the repair of both epimers of NAD(P)HX, a damaged form of NAD(P)H that is a result of enzymatic or heat-dependent hydration.</text>
</comment>
<dbReference type="InterPro" id="IPR004443">
    <property type="entry name" value="YjeF_N_dom"/>
</dbReference>
<feature type="binding site" evidence="18">
    <location>
        <begin position="128"/>
        <end position="134"/>
    </location>
    <ligand>
        <name>(6S)-NADPHX</name>
        <dbReference type="ChEBI" id="CHEBI:64076"/>
    </ligand>
</feature>
<comment type="cofactor">
    <cofactor evidence="18 19">
        <name>K(+)</name>
        <dbReference type="ChEBI" id="CHEBI:29103"/>
    </cofactor>
    <text evidence="18 19">Binds 1 potassium ion per subunit.</text>
</comment>
<feature type="binding site" evidence="18">
    <location>
        <begin position="62"/>
        <end position="66"/>
    </location>
    <ligand>
        <name>(6S)-NADPHX</name>
        <dbReference type="ChEBI" id="CHEBI:64076"/>
    </ligand>
</feature>
<dbReference type="RefSeq" id="WP_179750686.1">
    <property type="nucleotide sequence ID" value="NZ_BAAAGN010000005.1"/>
</dbReference>
<gene>
    <name evidence="17" type="primary">nnrD</name>
    <name evidence="18" type="synonym">nnrE</name>
    <name evidence="22" type="ORF">BJ968_001546</name>
</gene>
<comment type="catalytic activity">
    <reaction evidence="15 17 19">
        <text>(6S)-NADHX + ADP = AMP + phosphate + NADH + H(+)</text>
        <dbReference type="Rhea" id="RHEA:32223"/>
        <dbReference type="ChEBI" id="CHEBI:15378"/>
        <dbReference type="ChEBI" id="CHEBI:43474"/>
        <dbReference type="ChEBI" id="CHEBI:57945"/>
        <dbReference type="ChEBI" id="CHEBI:64074"/>
        <dbReference type="ChEBI" id="CHEBI:456215"/>
        <dbReference type="ChEBI" id="CHEBI:456216"/>
        <dbReference type="EC" id="4.2.1.136"/>
    </reaction>
</comment>
<evidence type="ECO:0000256" key="9">
    <source>
        <dbReference type="ARBA" id="ARBA00022958"/>
    </source>
</evidence>
<feature type="binding site" evidence="17">
    <location>
        <position position="347"/>
    </location>
    <ligand>
        <name>(6S)-NADPHX</name>
        <dbReference type="ChEBI" id="CHEBI:64076"/>
    </ligand>
</feature>
<dbReference type="GO" id="GO:0110051">
    <property type="term" value="P:metabolite repair"/>
    <property type="evidence" value="ECO:0007669"/>
    <property type="project" value="TreeGrafter"/>
</dbReference>
<dbReference type="Gene3D" id="3.40.1190.20">
    <property type="match status" value="1"/>
</dbReference>
<dbReference type="HAMAP" id="MF_01965">
    <property type="entry name" value="NADHX_dehydratase"/>
    <property type="match status" value="1"/>
</dbReference>